<dbReference type="CDD" id="cd00945">
    <property type="entry name" value="Aldolase_Class_I"/>
    <property type="match status" value="1"/>
</dbReference>
<dbReference type="GO" id="GO:0016052">
    <property type="term" value="P:carbohydrate catabolic process"/>
    <property type="evidence" value="ECO:0007669"/>
    <property type="project" value="TreeGrafter"/>
</dbReference>
<gene>
    <name evidence="1" type="ORF">A2935_01585</name>
</gene>
<evidence type="ECO:0000313" key="2">
    <source>
        <dbReference type="Proteomes" id="UP000177011"/>
    </source>
</evidence>
<dbReference type="Proteomes" id="UP000177011">
    <property type="component" value="Unassembled WGS sequence"/>
</dbReference>
<evidence type="ECO:0000313" key="1">
    <source>
        <dbReference type="EMBL" id="OGM93695.1"/>
    </source>
</evidence>
<comment type="caution">
    <text evidence="1">The sequence shown here is derived from an EMBL/GenBank/DDBJ whole genome shotgun (WGS) entry which is preliminary data.</text>
</comment>
<accession>A0A1F8E107</accession>
<proteinExistence type="predicted"/>
<sequence length="253" mass="28159">MSKPHEVVIRDPADRFDLSYVFANNQPALGTDPNALVEMAHIAKEVVPGVNCRAVLVHPGDVEEMANLIKGSPVRLEIVMDFPDGRGGVTTKREQARAANEAGAIGGDIVINLHKVQFRDKKGLLGEFAAVREHLKEVKVIAQIPYLWQFDKESIPWVLDILSEAGVYCMKDWTTRVDNFLLPEGAQLDYAHETRMKYLEFMASYIRTHNMPLLLKVAGKVIPENVKSFINAGAVLIGTSYRKAPALREALLQ</sequence>
<dbReference type="GO" id="GO:0005737">
    <property type="term" value="C:cytoplasm"/>
    <property type="evidence" value="ECO:0007669"/>
    <property type="project" value="InterPro"/>
</dbReference>
<dbReference type="SUPFAM" id="SSF51569">
    <property type="entry name" value="Aldolase"/>
    <property type="match status" value="1"/>
</dbReference>
<organism evidence="1 2">
    <name type="scientific">Candidatus Wolfebacteria bacterium RIFCSPLOWO2_01_FULL_47_17b</name>
    <dbReference type="NCBI Taxonomy" id="1802558"/>
    <lineage>
        <taxon>Bacteria</taxon>
        <taxon>Candidatus Wolfeibacteriota</taxon>
    </lineage>
</organism>
<name>A0A1F8E107_9BACT</name>
<dbReference type="GO" id="GO:0009264">
    <property type="term" value="P:deoxyribonucleotide catabolic process"/>
    <property type="evidence" value="ECO:0007669"/>
    <property type="project" value="InterPro"/>
</dbReference>
<dbReference type="PANTHER" id="PTHR10889">
    <property type="entry name" value="DEOXYRIBOSE-PHOSPHATE ALDOLASE"/>
    <property type="match status" value="1"/>
</dbReference>
<reference evidence="1 2" key="1">
    <citation type="journal article" date="2016" name="Nat. Commun.">
        <title>Thousands of microbial genomes shed light on interconnected biogeochemical processes in an aquifer system.</title>
        <authorList>
            <person name="Anantharaman K."/>
            <person name="Brown C.T."/>
            <person name="Hug L.A."/>
            <person name="Sharon I."/>
            <person name="Castelle C.J."/>
            <person name="Probst A.J."/>
            <person name="Thomas B.C."/>
            <person name="Singh A."/>
            <person name="Wilkins M.J."/>
            <person name="Karaoz U."/>
            <person name="Brodie E.L."/>
            <person name="Williams K.H."/>
            <person name="Hubbard S.S."/>
            <person name="Banfield J.F."/>
        </authorList>
    </citation>
    <scope>NUCLEOTIDE SEQUENCE [LARGE SCALE GENOMIC DNA]</scope>
</reference>
<dbReference type="Gene3D" id="3.20.20.70">
    <property type="entry name" value="Aldolase class I"/>
    <property type="match status" value="1"/>
</dbReference>
<dbReference type="EMBL" id="MGIS01000008">
    <property type="protein sequence ID" value="OGM93695.1"/>
    <property type="molecule type" value="Genomic_DNA"/>
</dbReference>
<dbReference type="PANTHER" id="PTHR10889:SF1">
    <property type="entry name" value="DEOXYRIBOSE-PHOSPHATE ALDOLASE"/>
    <property type="match status" value="1"/>
</dbReference>
<evidence type="ECO:0008006" key="3">
    <source>
        <dbReference type="Google" id="ProtNLM"/>
    </source>
</evidence>
<dbReference type="InterPro" id="IPR011343">
    <property type="entry name" value="DeoC"/>
</dbReference>
<protein>
    <recommendedName>
        <fullName evidence="3">Deoxyribose-phosphate aldolase</fullName>
    </recommendedName>
</protein>
<dbReference type="GO" id="GO:0004139">
    <property type="term" value="F:deoxyribose-phosphate aldolase activity"/>
    <property type="evidence" value="ECO:0007669"/>
    <property type="project" value="InterPro"/>
</dbReference>
<dbReference type="AlphaFoldDB" id="A0A1F8E107"/>
<dbReference type="InterPro" id="IPR013785">
    <property type="entry name" value="Aldolase_TIM"/>
</dbReference>